<dbReference type="InterPro" id="IPR052173">
    <property type="entry name" value="Beta-lactam_resp_regulator"/>
</dbReference>
<dbReference type="CDD" id="cd07341">
    <property type="entry name" value="M56_BlaR1_MecR1_like"/>
    <property type="match status" value="1"/>
</dbReference>
<dbReference type="AlphaFoldDB" id="A0A4R8DFG3"/>
<feature type="transmembrane region" description="Helical" evidence="1">
    <location>
        <begin position="36"/>
        <end position="57"/>
    </location>
</feature>
<feature type="transmembrane region" description="Helical" evidence="1">
    <location>
        <begin position="95"/>
        <end position="113"/>
    </location>
</feature>
<evidence type="ECO:0000259" key="2">
    <source>
        <dbReference type="Pfam" id="PF05569"/>
    </source>
</evidence>
<feature type="transmembrane region" description="Helical" evidence="1">
    <location>
        <begin position="270"/>
        <end position="287"/>
    </location>
</feature>
<organism evidence="3 4">
    <name type="scientific">Dinghuibacter silviterrae</name>
    <dbReference type="NCBI Taxonomy" id="1539049"/>
    <lineage>
        <taxon>Bacteria</taxon>
        <taxon>Pseudomonadati</taxon>
        <taxon>Bacteroidota</taxon>
        <taxon>Chitinophagia</taxon>
        <taxon>Chitinophagales</taxon>
        <taxon>Chitinophagaceae</taxon>
        <taxon>Dinghuibacter</taxon>
    </lineage>
</organism>
<feature type="transmembrane region" description="Helical" evidence="1">
    <location>
        <begin position="134"/>
        <end position="154"/>
    </location>
</feature>
<reference evidence="3 4" key="1">
    <citation type="submission" date="2019-03" db="EMBL/GenBank/DDBJ databases">
        <title>Genomic Encyclopedia of Type Strains, Phase IV (KMG-IV): sequencing the most valuable type-strain genomes for metagenomic binning, comparative biology and taxonomic classification.</title>
        <authorList>
            <person name="Goeker M."/>
        </authorList>
    </citation>
    <scope>NUCLEOTIDE SEQUENCE [LARGE SCALE GENOMIC DNA]</scope>
    <source>
        <strain evidence="3 4">DSM 100059</strain>
    </source>
</reference>
<evidence type="ECO:0000313" key="3">
    <source>
        <dbReference type="EMBL" id="TDW96058.1"/>
    </source>
</evidence>
<dbReference type="OrthoDB" id="649093at2"/>
<dbReference type="PANTHER" id="PTHR34978:SF3">
    <property type="entry name" value="SLR0241 PROTEIN"/>
    <property type="match status" value="1"/>
</dbReference>
<keyword evidence="1" id="KW-0812">Transmembrane</keyword>
<feature type="domain" description="Peptidase M56" evidence="2">
    <location>
        <begin position="161"/>
        <end position="259"/>
    </location>
</feature>
<keyword evidence="4" id="KW-1185">Reference proteome</keyword>
<dbReference type="RefSeq" id="WP_133995989.1">
    <property type="nucleotide sequence ID" value="NZ_SODV01000002.1"/>
</dbReference>
<dbReference type="Proteomes" id="UP000294498">
    <property type="component" value="Unassembled WGS sequence"/>
</dbReference>
<proteinExistence type="predicted"/>
<feature type="transmembrane region" description="Helical" evidence="1">
    <location>
        <begin position="6"/>
        <end position="24"/>
    </location>
</feature>
<keyword evidence="1" id="KW-0472">Membrane</keyword>
<accession>A0A4R8DFG3</accession>
<dbReference type="Pfam" id="PF05569">
    <property type="entry name" value="Peptidase_M56"/>
    <property type="match status" value="1"/>
</dbReference>
<protein>
    <submittedName>
        <fullName evidence="3">BlaR1 peptidase M56</fullName>
    </submittedName>
</protein>
<gene>
    <name evidence="3" type="ORF">EDB95_3880</name>
</gene>
<name>A0A4R8DFG3_9BACT</name>
<sequence>MNLLSYSLQAGIGLLLTYVFYQAFLLRLTFYKANRLFLAGSILLCLLLPLLNTSGLWPEKVEHITFYMQTAPVAAPVLSPARVGPIVQATPHRPWPLYFLLAGMTVMLLRLLFQTASLIRIRRKATLVARNGRIRLMALPYPLAPFSFGHSIFFHPSVQTSEDFHRIVEHETAHINQRHTLDIFLCQVLLIMQWWNPAAWLLDQSVRQNLEFLADQNVLEGGADPRQYQYLLLRVSGIAGPVLSNPFNFSPLKKRIAMMNKQRSGRRQGTRFLFALPLLLLLLAAASRHRIHPQDNHSLLRLYGFTVYGATLRPLEGATIYDKVSGRSVRSDGKGFFMLTIPFSEPTDTANIRVLAFKEGYDTGYYTVHSSLKTVSKQAGLGASLLYIGLTSLKPDKNASGFVDNTVLFPEQERALKQMSSPARKDIFDKFFKDTAPPSRSDIEKVFASSPDQIYFVIDGKSYAVVPHASASFDTTVDLFLVDEKTRMTGEEVNKMYKRSQLQFAVGSFPAGNAENTYGIDENLFVIKLKAPQP</sequence>
<dbReference type="EMBL" id="SODV01000002">
    <property type="protein sequence ID" value="TDW96058.1"/>
    <property type="molecule type" value="Genomic_DNA"/>
</dbReference>
<comment type="caution">
    <text evidence="3">The sequence shown here is derived from an EMBL/GenBank/DDBJ whole genome shotgun (WGS) entry which is preliminary data.</text>
</comment>
<keyword evidence="1" id="KW-1133">Transmembrane helix</keyword>
<evidence type="ECO:0000256" key="1">
    <source>
        <dbReference type="SAM" id="Phobius"/>
    </source>
</evidence>
<dbReference type="InterPro" id="IPR008756">
    <property type="entry name" value="Peptidase_M56"/>
</dbReference>
<evidence type="ECO:0000313" key="4">
    <source>
        <dbReference type="Proteomes" id="UP000294498"/>
    </source>
</evidence>
<dbReference type="PANTHER" id="PTHR34978">
    <property type="entry name" value="POSSIBLE SENSOR-TRANSDUCER PROTEIN BLAR"/>
    <property type="match status" value="1"/>
</dbReference>
<feature type="transmembrane region" description="Helical" evidence="1">
    <location>
        <begin position="228"/>
        <end position="249"/>
    </location>
</feature>